<evidence type="ECO:0000313" key="2">
    <source>
        <dbReference type="Proteomes" id="UP000606974"/>
    </source>
</evidence>
<dbReference type="AlphaFoldDB" id="A0A8H7EAM3"/>
<comment type="caution">
    <text evidence="1">The sequence shown here is derived from an EMBL/GenBank/DDBJ whole genome shotgun (WGS) entry which is preliminary data.</text>
</comment>
<evidence type="ECO:0000313" key="1">
    <source>
        <dbReference type="EMBL" id="KAF7514423.1"/>
    </source>
</evidence>
<gene>
    <name evidence="1" type="ORF">GJ744_000193</name>
</gene>
<accession>A0A8H7EAM3</accession>
<sequence length="111" mass="12564">MCTWYLCPLSLGDHQSIEGALPTARLLYMSECALIPSHYVPARPPSVGGKPPEIFLHISPRAIPPEKVSQRVRAQEIVKHTKLLPLHLMYTAVFPKLLKMLDPCHRSSRRE</sequence>
<protein>
    <submittedName>
        <fullName evidence="1">Uncharacterized protein</fullName>
    </submittedName>
</protein>
<dbReference type="EMBL" id="JAACFV010000001">
    <property type="protein sequence ID" value="KAF7514423.1"/>
    <property type="molecule type" value="Genomic_DNA"/>
</dbReference>
<reference evidence="1" key="1">
    <citation type="submission" date="2020-02" db="EMBL/GenBank/DDBJ databases">
        <authorList>
            <person name="Palmer J.M."/>
        </authorList>
    </citation>
    <scope>NUCLEOTIDE SEQUENCE</scope>
    <source>
        <strain evidence="1">EPUS1.4</strain>
        <tissue evidence="1">Thallus</tissue>
    </source>
</reference>
<name>A0A8H7EAM3_9EURO</name>
<proteinExistence type="predicted"/>
<dbReference type="Proteomes" id="UP000606974">
    <property type="component" value="Unassembled WGS sequence"/>
</dbReference>
<keyword evidence="2" id="KW-1185">Reference proteome</keyword>
<organism evidence="1 2">
    <name type="scientific">Endocarpon pusillum</name>
    <dbReference type="NCBI Taxonomy" id="364733"/>
    <lineage>
        <taxon>Eukaryota</taxon>
        <taxon>Fungi</taxon>
        <taxon>Dikarya</taxon>
        <taxon>Ascomycota</taxon>
        <taxon>Pezizomycotina</taxon>
        <taxon>Eurotiomycetes</taxon>
        <taxon>Chaetothyriomycetidae</taxon>
        <taxon>Verrucariales</taxon>
        <taxon>Verrucariaceae</taxon>
        <taxon>Endocarpon</taxon>
    </lineage>
</organism>